<dbReference type="PIRSF" id="PIRSF037514">
    <property type="entry name" value="Rab_ger_ger_transf_A_fun"/>
    <property type="match status" value="1"/>
</dbReference>
<dbReference type="STRING" id="420778.A0A1S8BBV0"/>
<gene>
    <name evidence="4" type="ORF">BK809_0001921</name>
</gene>
<evidence type="ECO:0000256" key="3">
    <source>
        <dbReference type="SAM" id="MobiDB-lite"/>
    </source>
</evidence>
<dbReference type="GO" id="GO:0016740">
    <property type="term" value="F:transferase activity"/>
    <property type="evidence" value="ECO:0007669"/>
    <property type="project" value="UniProtKB-KW"/>
</dbReference>
<dbReference type="GO" id="GO:0005634">
    <property type="term" value="C:nucleus"/>
    <property type="evidence" value="ECO:0007669"/>
    <property type="project" value="TreeGrafter"/>
</dbReference>
<dbReference type="GO" id="GO:0005092">
    <property type="term" value="F:GDP-dissociation inhibitor activity"/>
    <property type="evidence" value="ECO:0007669"/>
    <property type="project" value="UniProtKB-UniRule"/>
</dbReference>
<evidence type="ECO:0000313" key="4">
    <source>
        <dbReference type="EMBL" id="OMP84818.1"/>
    </source>
</evidence>
<evidence type="ECO:0000256" key="2">
    <source>
        <dbReference type="PIRNR" id="PIRNR037514"/>
    </source>
</evidence>
<feature type="region of interest" description="Disordered" evidence="3">
    <location>
        <begin position="142"/>
        <end position="164"/>
    </location>
</feature>
<evidence type="ECO:0000313" key="5">
    <source>
        <dbReference type="Proteomes" id="UP000190776"/>
    </source>
</evidence>
<dbReference type="InterPro" id="IPR017230">
    <property type="entry name" value="Mrs6"/>
</dbReference>
<evidence type="ECO:0000256" key="1">
    <source>
        <dbReference type="ARBA" id="ARBA00005593"/>
    </source>
</evidence>
<dbReference type="OrthoDB" id="1923006at2759"/>
<dbReference type="AlphaFoldDB" id="A0A1S8BBV0"/>
<reference evidence="4 5" key="1">
    <citation type="submission" date="2017-01" db="EMBL/GenBank/DDBJ databases">
        <title>Draft genome sequence of Diplodia seriata F98.1, a fungal species involved in grapevine trunk diseases.</title>
        <authorList>
            <person name="Robert-Siegwald G."/>
            <person name="Vallet J."/>
            <person name="Abou-Mansour E."/>
            <person name="Xu J."/>
            <person name="Rey P."/>
            <person name="Bertsch C."/>
            <person name="Rego C."/>
            <person name="Larignon P."/>
            <person name="Fontaine F."/>
            <person name="Lebrun M.-H."/>
        </authorList>
    </citation>
    <scope>NUCLEOTIDE SEQUENCE [LARGE SCALE GENOMIC DNA]</scope>
    <source>
        <strain evidence="4 5">F98.1</strain>
    </source>
</reference>
<dbReference type="PANTHER" id="PTHR11787:SF4">
    <property type="entry name" value="CHM, RAB ESCORT PROTEIN 1"/>
    <property type="match status" value="1"/>
</dbReference>
<organism evidence="4 5">
    <name type="scientific">Diplodia seriata</name>
    <dbReference type="NCBI Taxonomy" id="420778"/>
    <lineage>
        <taxon>Eukaryota</taxon>
        <taxon>Fungi</taxon>
        <taxon>Dikarya</taxon>
        <taxon>Ascomycota</taxon>
        <taxon>Pezizomycotina</taxon>
        <taxon>Dothideomycetes</taxon>
        <taxon>Dothideomycetes incertae sedis</taxon>
        <taxon>Botryosphaeriales</taxon>
        <taxon>Botryosphaeriaceae</taxon>
        <taxon>Diplodia</taxon>
    </lineage>
</organism>
<dbReference type="SUPFAM" id="SSF51905">
    <property type="entry name" value="FAD/NAD(P)-binding domain"/>
    <property type="match status" value="1"/>
</dbReference>
<dbReference type="Gene3D" id="3.30.519.10">
    <property type="entry name" value="Guanine Nucleotide Dissociation Inhibitor, domain 2"/>
    <property type="match status" value="1"/>
</dbReference>
<dbReference type="InterPro" id="IPR018203">
    <property type="entry name" value="GDP_dissociation_inhibitor"/>
</dbReference>
<dbReference type="PRINTS" id="PR00891">
    <property type="entry name" value="RABGDIREP"/>
</dbReference>
<dbReference type="GO" id="GO:0005968">
    <property type="term" value="C:Rab-protein geranylgeranyltransferase complex"/>
    <property type="evidence" value="ECO:0007669"/>
    <property type="project" value="TreeGrafter"/>
</dbReference>
<name>A0A1S8BBV0_9PEZI</name>
<feature type="region of interest" description="Disordered" evidence="3">
    <location>
        <begin position="70"/>
        <end position="90"/>
    </location>
</feature>
<dbReference type="GO" id="GO:0016192">
    <property type="term" value="P:vesicle-mediated transport"/>
    <property type="evidence" value="ECO:0007669"/>
    <property type="project" value="TreeGrafter"/>
</dbReference>
<sequence>MESLSETRWDVLIAGTGVEQSLLALALSRSDKKILHVDKNDFYGGPQAAFSLQEVEAWAKRVNEDETKSSLFRHASITQPTPAEPAEDGPKLGFSRSYSLALAPQLLYSRSAILPTLVSSKVYRQVEFLAVGSWWVYSSNTESQAEPSDGSEEGPRSVGRLTKVPNGREDIFSDESIDFKAKRLLMKFLRFVGDYESQEEVWLDYRAVSFADFLSDHFKIPKDMHGPLLALTLSLETPEKTTTEYALPRIANHLRSIGVFGPGFACVIPKWGGLAEISQVACRAQAVGGGIYVLGQGVASVNTDPDTSTEASEDASEARVSAQLTEGDNISTRWIAGSDDDLPSHVESPSTEAVACSRSISVASSTLKQLFPPLAEGAPAPAGAVVSFPAGSLNVEGSTEHPPVYVFVHSSDTGECPAGQTVLYAFASPSGEEGVKLLDAAVAALLQSIEGESTPKILWSVHYEQYSRSGNDAPATTHDSIVAFPPPSLDLKFDDSMLDHVRTMWEKIMGDEADPNFFMRFEDREEIDDDDYE</sequence>
<dbReference type="Pfam" id="PF00996">
    <property type="entry name" value="GDI"/>
    <property type="match status" value="1"/>
</dbReference>
<dbReference type="Gene3D" id="3.50.50.60">
    <property type="entry name" value="FAD/NAD(P)-binding domain"/>
    <property type="match status" value="1"/>
</dbReference>
<keyword evidence="4" id="KW-0808">Transferase</keyword>
<dbReference type="EMBL" id="MSZU01000087">
    <property type="protein sequence ID" value="OMP84818.1"/>
    <property type="molecule type" value="Genomic_DNA"/>
</dbReference>
<protein>
    <recommendedName>
        <fullName evidence="2">Rab proteins geranylgeranyltransferase</fullName>
    </recommendedName>
</protein>
<dbReference type="GO" id="GO:0005829">
    <property type="term" value="C:cytosol"/>
    <property type="evidence" value="ECO:0007669"/>
    <property type="project" value="TreeGrafter"/>
</dbReference>
<dbReference type="SUPFAM" id="SSF54373">
    <property type="entry name" value="FAD-linked reductases, C-terminal domain"/>
    <property type="match status" value="1"/>
</dbReference>
<dbReference type="Proteomes" id="UP000190776">
    <property type="component" value="Unassembled WGS sequence"/>
</dbReference>
<dbReference type="PANTHER" id="PTHR11787">
    <property type="entry name" value="RAB GDP-DISSOCIATION INHIBITOR"/>
    <property type="match status" value="1"/>
</dbReference>
<accession>A0A1S8BBV0</accession>
<dbReference type="InterPro" id="IPR036188">
    <property type="entry name" value="FAD/NAD-bd_sf"/>
</dbReference>
<proteinExistence type="inferred from homology"/>
<comment type="caution">
    <text evidence="4">The sequence shown here is derived from an EMBL/GenBank/DDBJ whole genome shotgun (WGS) entry which is preliminary data.</text>
</comment>
<comment type="similarity">
    <text evidence="1 2">Belongs to the Rab GDI family.</text>
</comment>
<dbReference type="GO" id="GO:0007264">
    <property type="term" value="P:small GTPase-mediated signal transduction"/>
    <property type="evidence" value="ECO:0007669"/>
    <property type="project" value="UniProtKB-UniRule"/>
</dbReference>
<dbReference type="Gene3D" id="1.10.405.10">
    <property type="entry name" value="Guanine Nucleotide Dissociation Inhibitor, domain 1"/>
    <property type="match status" value="1"/>
</dbReference>